<dbReference type="SUPFAM" id="SSF56436">
    <property type="entry name" value="C-type lectin-like"/>
    <property type="match status" value="1"/>
</dbReference>
<dbReference type="InterPro" id="IPR050111">
    <property type="entry name" value="C-type_lectin/snaclec_domain"/>
</dbReference>
<dbReference type="Gene3D" id="3.10.100.10">
    <property type="entry name" value="Mannose-Binding Protein A, subunit A"/>
    <property type="match status" value="1"/>
</dbReference>
<dbReference type="PROSITE" id="PS00615">
    <property type="entry name" value="C_TYPE_LECTIN_1"/>
    <property type="match status" value="1"/>
</dbReference>
<dbReference type="InterPro" id="IPR016187">
    <property type="entry name" value="CTDL_fold"/>
</dbReference>
<evidence type="ECO:0000256" key="2">
    <source>
        <dbReference type="SAM" id="MobiDB-lite"/>
    </source>
</evidence>
<dbReference type="VEuPathDB" id="VectorBase:SCAU003373"/>
<evidence type="ECO:0000259" key="4">
    <source>
        <dbReference type="PROSITE" id="PS50041"/>
    </source>
</evidence>
<dbReference type="EnsemblMetazoa" id="SCAU003373-RA">
    <property type="protein sequence ID" value="SCAU003373-PA"/>
    <property type="gene ID" value="SCAU003373"/>
</dbReference>
<dbReference type="InterPro" id="IPR018378">
    <property type="entry name" value="C-type_lectin_CS"/>
</dbReference>
<keyword evidence="3" id="KW-0732">Signal</keyword>
<feature type="compositionally biased region" description="Basic and acidic residues" evidence="2">
    <location>
        <begin position="223"/>
        <end position="237"/>
    </location>
</feature>
<dbReference type="AlphaFoldDB" id="A0A1I8NZ51"/>
<dbReference type="OrthoDB" id="7968468at2759"/>
<feature type="compositionally biased region" description="Polar residues" evidence="2">
    <location>
        <begin position="253"/>
        <end position="263"/>
    </location>
</feature>
<dbReference type="InterPro" id="IPR016186">
    <property type="entry name" value="C-type_lectin-like/link_sf"/>
</dbReference>
<keyword evidence="1" id="KW-1015">Disulfide bond</keyword>
<dbReference type="PROSITE" id="PS50041">
    <property type="entry name" value="C_TYPE_LECTIN_2"/>
    <property type="match status" value="1"/>
</dbReference>
<evidence type="ECO:0000313" key="5">
    <source>
        <dbReference type="EnsemblMetazoa" id="SCAU003373-PA"/>
    </source>
</evidence>
<protein>
    <recommendedName>
        <fullName evidence="4">C-type lectin domain-containing protein</fullName>
    </recommendedName>
</protein>
<evidence type="ECO:0000256" key="1">
    <source>
        <dbReference type="ARBA" id="ARBA00023157"/>
    </source>
</evidence>
<feature type="domain" description="C-type lectin" evidence="4">
    <location>
        <begin position="26"/>
        <end position="153"/>
    </location>
</feature>
<organism evidence="5 6">
    <name type="scientific">Stomoxys calcitrans</name>
    <name type="common">Stable fly</name>
    <name type="synonym">Conops calcitrans</name>
    <dbReference type="NCBI Taxonomy" id="35570"/>
    <lineage>
        <taxon>Eukaryota</taxon>
        <taxon>Metazoa</taxon>
        <taxon>Ecdysozoa</taxon>
        <taxon>Arthropoda</taxon>
        <taxon>Hexapoda</taxon>
        <taxon>Insecta</taxon>
        <taxon>Pterygota</taxon>
        <taxon>Neoptera</taxon>
        <taxon>Endopterygota</taxon>
        <taxon>Diptera</taxon>
        <taxon>Brachycera</taxon>
        <taxon>Muscomorpha</taxon>
        <taxon>Muscoidea</taxon>
        <taxon>Muscidae</taxon>
        <taxon>Stomoxys</taxon>
    </lineage>
</organism>
<name>A0A1I8NZ51_STOCA</name>
<sequence length="300" mass="34975">MLDFKIFLTFIFIGLTVAEPQWHNSSDGKHYLIEGEAKYNWFRAKHECSRRDLQLVEIHTETENQALVQLLRSIFGTSTSLWLGANDLFSPDMDTKRPFYWSSSGKPMTFSYWLQGEPNNERNQEHCVHTFAFEPDFKWNDVSCSNQYGFICEEKNAHVEYRSSLNEKRDAVLKAMKKFADSLQQEDEKLLEVVHHTRSLITKNNQDVEAFLEMLNSSNNKSDASHDSDASDNDKESQTGQENNKNNREEESQFSPETNQMISELNDELERSTEEVYKKLLQQFDEVQRAIEEGLKNDSE</sequence>
<evidence type="ECO:0000256" key="3">
    <source>
        <dbReference type="SAM" id="SignalP"/>
    </source>
</evidence>
<feature type="signal peptide" evidence="3">
    <location>
        <begin position="1"/>
        <end position="18"/>
    </location>
</feature>
<evidence type="ECO:0000313" key="6">
    <source>
        <dbReference type="Proteomes" id="UP000095300"/>
    </source>
</evidence>
<dbReference type="STRING" id="35570.A0A1I8NZ51"/>
<gene>
    <name evidence="5" type="primary">106083248</name>
</gene>
<dbReference type="Pfam" id="PF00059">
    <property type="entry name" value="Lectin_C"/>
    <property type="match status" value="1"/>
</dbReference>
<dbReference type="InterPro" id="IPR001304">
    <property type="entry name" value="C-type_lectin-like"/>
</dbReference>
<dbReference type="Proteomes" id="UP000095300">
    <property type="component" value="Unassembled WGS sequence"/>
</dbReference>
<dbReference type="SMART" id="SM00034">
    <property type="entry name" value="CLECT"/>
    <property type="match status" value="1"/>
</dbReference>
<accession>A0A1I8NZ51</accession>
<keyword evidence="6" id="KW-1185">Reference proteome</keyword>
<dbReference type="CDD" id="cd00037">
    <property type="entry name" value="CLECT"/>
    <property type="match status" value="1"/>
</dbReference>
<feature type="region of interest" description="Disordered" evidence="2">
    <location>
        <begin position="218"/>
        <end position="271"/>
    </location>
</feature>
<proteinExistence type="predicted"/>
<feature type="chain" id="PRO_5009325729" description="C-type lectin domain-containing protein" evidence="3">
    <location>
        <begin position="19"/>
        <end position="300"/>
    </location>
</feature>
<dbReference type="KEGG" id="scac:106083248"/>
<reference evidence="5" key="1">
    <citation type="submission" date="2020-05" db="UniProtKB">
        <authorList>
            <consortium name="EnsemblMetazoa"/>
        </authorList>
    </citation>
    <scope>IDENTIFICATION</scope>
    <source>
        <strain evidence="5">USDA</strain>
    </source>
</reference>
<dbReference type="PANTHER" id="PTHR22803">
    <property type="entry name" value="MANNOSE, PHOSPHOLIPASE, LECTIN RECEPTOR RELATED"/>
    <property type="match status" value="1"/>
</dbReference>